<name>A0ABY4A5T7_9BURK</name>
<reference evidence="1 2" key="1">
    <citation type="submission" date="2020-10" db="EMBL/GenBank/DDBJ databases">
        <title>Genome analysis of Massilia species.</title>
        <authorList>
            <person name="Jung D.-H."/>
        </authorList>
    </citation>
    <scope>NUCLEOTIDE SEQUENCE [LARGE SCALE GENOMIC DNA]</scope>
    <source>
        <strain evidence="2">sipir</strain>
    </source>
</reference>
<organism evidence="1 2">
    <name type="scientific">Massilia violaceinigra</name>
    <dbReference type="NCBI Taxonomy" id="2045208"/>
    <lineage>
        <taxon>Bacteria</taxon>
        <taxon>Pseudomonadati</taxon>
        <taxon>Pseudomonadota</taxon>
        <taxon>Betaproteobacteria</taxon>
        <taxon>Burkholderiales</taxon>
        <taxon>Oxalobacteraceae</taxon>
        <taxon>Telluria group</taxon>
        <taxon>Massilia</taxon>
    </lineage>
</organism>
<evidence type="ECO:0000313" key="1">
    <source>
        <dbReference type="EMBL" id="UOD30106.1"/>
    </source>
</evidence>
<evidence type="ECO:0000313" key="2">
    <source>
        <dbReference type="Proteomes" id="UP000831532"/>
    </source>
</evidence>
<gene>
    <name evidence="1" type="ORF">INH39_32990</name>
</gene>
<dbReference type="RefSeq" id="WP_243491358.1">
    <property type="nucleotide sequence ID" value="NZ_CP063361.1"/>
</dbReference>
<dbReference type="Proteomes" id="UP000831532">
    <property type="component" value="Chromosome"/>
</dbReference>
<accession>A0ABY4A5T7</accession>
<sequence>MLIGPSYFFLEVDKSEEQLEDGDPTHYLYETTGSVFSLDNRDRRSTAGRFKLYYVDVGAAVNARASIYNIFDSHANTFDYFGAIFDPDTVGFSERLSKLFKDDEGWGNILIIDRLEILPKYRSLNLGLIVMRRLIERFGGGTAFVAIKPFPLQCEAVGRQPDKWRDKLKLSDFDRQSRSATAKLRRHYAKLGFKSMKGTPFMFRLTSYALPKPADLLRMGT</sequence>
<keyword evidence="2" id="KW-1185">Reference proteome</keyword>
<protein>
    <recommendedName>
        <fullName evidence="3">N-acetyltransferase domain-containing protein</fullName>
    </recommendedName>
</protein>
<proteinExistence type="predicted"/>
<dbReference type="EMBL" id="CP063361">
    <property type="protein sequence ID" value="UOD30106.1"/>
    <property type="molecule type" value="Genomic_DNA"/>
</dbReference>
<evidence type="ECO:0008006" key="3">
    <source>
        <dbReference type="Google" id="ProtNLM"/>
    </source>
</evidence>